<dbReference type="EMBL" id="HG996472">
    <property type="protein sequence ID" value="CAG1831350.1"/>
    <property type="molecule type" value="Genomic_DNA"/>
</dbReference>
<gene>
    <name evidence="1" type="ORF">GSMUA_346040.1</name>
</gene>
<reference evidence="1" key="1">
    <citation type="submission" date="2021-03" db="EMBL/GenBank/DDBJ databases">
        <authorList>
            <consortium name="Genoscope - CEA"/>
            <person name="William W."/>
        </authorList>
    </citation>
    <scope>NUCLEOTIDE SEQUENCE</scope>
    <source>
        <strain evidence="1">Doubled-haploid Pahang</strain>
    </source>
</reference>
<evidence type="ECO:0000313" key="1">
    <source>
        <dbReference type="EMBL" id="CAG1831350.1"/>
    </source>
</evidence>
<proteinExistence type="predicted"/>
<evidence type="ECO:0000313" key="3">
    <source>
        <dbReference type="Proteomes" id="UP000012960"/>
    </source>
</evidence>
<dbReference type="Gramene" id="Ma08_t12540.1">
    <property type="protein sequence ID" value="Ma08_p12540.1"/>
    <property type="gene ID" value="Ma08_g12540"/>
</dbReference>
<protein>
    <submittedName>
        <fullName evidence="1">(wild Malaysian banana) hypothetical protein</fullName>
    </submittedName>
</protein>
<evidence type="ECO:0000313" key="2">
    <source>
        <dbReference type="EnsemblPlants" id="Ma08_p12540.1"/>
    </source>
</evidence>
<accession>A0A804K5V6</accession>
<dbReference type="AlphaFoldDB" id="A0A804K5V6"/>
<dbReference type="EnsemblPlants" id="Ma08_t12540.1">
    <property type="protein sequence ID" value="Ma08_p12540.1"/>
    <property type="gene ID" value="Ma08_g12540"/>
</dbReference>
<sequence length="49" mass="5487">MESSPYGTSEGSFLSLSWRCPLKQLLLKELVVVHGDRKVGECRKSLHGQ</sequence>
<name>A0A804K5V6_MUSAM</name>
<keyword evidence="3" id="KW-1185">Reference proteome</keyword>
<dbReference type="Proteomes" id="UP000012960">
    <property type="component" value="Unplaced"/>
</dbReference>
<organism evidence="2 3">
    <name type="scientific">Musa acuminata subsp. malaccensis</name>
    <name type="common">Wild banana</name>
    <name type="synonym">Musa malaccensis</name>
    <dbReference type="NCBI Taxonomy" id="214687"/>
    <lineage>
        <taxon>Eukaryota</taxon>
        <taxon>Viridiplantae</taxon>
        <taxon>Streptophyta</taxon>
        <taxon>Embryophyta</taxon>
        <taxon>Tracheophyta</taxon>
        <taxon>Spermatophyta</taxon>
        <taxon>Magnoliopsida</taxon>
        <taxon>Liliopsida</taxon>
        <taxon>Zingiberales</taxon>
        <taxon>Musaceae</taxon>
        <taxon>Musa</taxon>
    </lineage>
</organism>
<dbReference type="InParanoid" id="A0A804K5V6"/>
<reference evidence="2" key="2">
    <citation type="submission" date="2021-05" db="UniProtKB">
        <authorList>
            <consortium name="EnsemblPlants"/>
        </authorList>
    </citation>
    <scope>IDENTIFICATION</scope>
    <source>
        <strain evidence="2">subsp. malaccensis</strain>
    </source>
</reference>